<dbReference type="GO" id="GO:0006412">
    <property type="term" value="P:translation"/>
    <property type="evidence" value="ECO:0007669"/>
    <property type="project" value="InterPro"/>
</dbReference>
<organism evidence="6 7">
    <name type="scientific">Myotis lucifugus</name>
    <name type="common">Little brown bat</name>
    <dbReference type="NCBI Taxonomy" id="59463"/>
    <lineage>
        <taxon>Eukaryota</taxon>
        <taxon>Metazoa</taxon>
        <taxon>Chordata</taxon>
        <taxon>Craniata</taxon>
        <taxon>Vertebrata</taxon>
        <taxon>Euteleostomi</taxon>
        <taxon>Mammalia</taxon>
        <taxon>Eutheria</taxon>
        <taxon>Laurasiatheria</taxon>
        <taxon>Chiroptera</taxon>
        <taxon>Yangochiroptera</taxon>
        <taxon>Vespertilionidae</taxon>
        <taxon>Myotis</taxon>
    </lineage>
</organism>
<evidence type="ECO:0000256" key="1">
    <source>
        <dbReference type="ARBA" id="ARBA00006242"/>
    </source>
</evidence>
<evidence type="ECO:0000256" key="4">
    <source>
        <dbReference type="ARBA" id="ARBA00035401"/>
    </source>
</evidence>
<accession>G1Q2V7</accession>
<dbReference type="eggNOG" id="KOG0830">
    <property type="taxonomic scope" value="Eukaryota"/>
</dbReference>
<dbReference type="Pfam" id="PF16122">
    <property type="entry name" value="40S_SA_C"/>
    <property type="match status" value="1"/>
</dbReference>
<dbReference type="SUPFAM" id="SSF52313">
    <property type="entry name" value="Ribosomal protein S2"/>
    <property type="match status" value="1"/>
</dbReference>
<dbReference type="InterPro" id="IPR005707">
    <property type="entry name" value="Ribosomal_uS2_euk/arc"/>
</dbReference>
<feature type="domain" description="Small ribosomal subunit protein uS2 C-terminal" evidence="5">
    <location>
        <begin position="191"/>
        <end position="268"/>
    </location>
</feature>
<keyword evidence="3" id="KW-0687">Ribonucleoprotein</keyword>
<reference evidence="6" key="2">
    <citation type="submission" date="2025-08" db="UniProtKB">
        <authorList>
            <consortium name="Ensembl"/>
        </authorList>
    </citation>
    <scope>IDENTIFICATION</scope>
</reference>
<name>G1Q2V7_MYOLU</name>
<evidence type="ECO:0000256" key="2">
    <source>
        <dbReference type="ARBA" id="ARBA00022980"/>
    </source>
</evidence>
<protein>
    <recommendedName>
        <fullName evidence="4">40S ribosomal protein SA</fullName>
    </recommendedName>
</protein>
<dbReference type="InterPro" id="IPR023591">
    <property type="entry name" value="Ribosomal_uS2_flav_dom_sf"/>
</dbReference>
<dbReference type="EMBL" id="AAPE02035625">
    <property type="status" value="NOT_ANNOTATED_CDS"/>
    <property type="molecule type" value="Genomic_DNA"/>
</dbReference>
<sequence>MSRALKILHMKEEDVFKFLAAGTLGGTNLDFQMDQFNHKRKSNGIYIINLKRTWEKLLAARAIVATENPADVSHMVQAYWPRAVLKFAAATGATAIAGRLTPGTFTSQIQAAIWELRLLVTDSGAAHQLLTGAVNLPTTALCNTDSPLPVDIAIPCNNKGAHSMQWILAQEGLHQCGTISSEHWEVIPDVYFDRAPEETESKEQTTAVLQGGTSGLAPKFTAAQPEVADWCEGMPVPSVSIRQFPTDAWRAQSVPEDWSAPTAQATEWVGINKIEIR</sequence>
<proteinExistence type="inferred from homology"/>
<dbReference type="GO" id="GO:0003735">
    <property type="term" value="F:structural constituent of ribosome"/>
    <property type="evidence" value="ECO:0007669"/>
    <property type="project" value="InterPro"/>
</dbReference>
<evidence type="ECO:0000259" key="5">
    <source>
        <dbReference type="Pfam" id="PF16122"/>
    </source>
</evidence>
<reference evidence="6" key="3">
    <citation type="submission" date="2025-09" db="UniProtKB">
        <authorList>
            <consortium name="Ensembl"/>
        </authorList>
    </citation>
    <scope>IDENTIFICATION</scope>
</reference>
<dbReference type="AlphaFoldDB" id="G1Q2V7"/>
<evidence type="ECO:0000313" key="6">
    <source>
        <dbReference type="Ensembl" id="ENSMLUP00000018040.1"/>
    </source>
</evidence>
<dbReference type="InParanoid" id="G1Q2V7"/>
<dbReference type="Proteomes" id="UP000001074">
    <property type="component" value="Unassembled WGS sequence"/>
</dbReference>
<keyword evidence="7" id="KW-1185">Reference proteome</keyword>
<evidence type="ECO:0000256" key="3">
    <source>
        <dbReference type="ARBA" id="ARBA00023274"/>
    </source>
</evidence>
<dbReference type="PANTHER" id="PTHR11489">
    <property type="entry name" value="40S RIBOSOMAL PROTEIN SA"/>
    <property type="match status" value="1"/>
</dbReference>
<dbReference type="Gene3D" id="3.40.50.10490">
    <property type="entry name" value="Glucose-6-phosphate isomerase like protein, domain 1"/>
    <property type="match status" value="1"/>
</dbReference>
<reference evidence="6 7" key="1">
    <citation type="journal article" date="2011" name="Nature">
        <title>A high-resolution map of human evolutionary constraint using 29 mammals.</title>
        <authorList>
            <person name="Lindblad-Toh K."/>
            <person name="Garber M."/>
            <person name="Zuk O."/>
            <person name="Lin M.F."/>
            <person name="Parker B.J."/>
            <person name="Washietl S."/>
            <person name="Kheradpour P."/>
            <person name="Ernst J."/>
            <person name="Jordan G."/>
            <person name="Mauceli E."/>
            <person name="Ward L.D."/>
            <person name="Lowe C.B."/>
            <person name="Holloway A.K."/>
            <person name="Clamp M."/>
            <person name="Gnerre S."/>
            <person name="Alfoldi J."/>
            <person name="Beal K."/>
            <person name="Chang J."/>
            <person name="Clawson H."/>
            <person name="Cuff J."/>
            <person name="Di Palma F."/>
            <person name="Fitzgerald S."/>
            <person name="Flicek P."/>
            <person name="Guttman M."/>
            <person name="Hubisz M.J."/>
            <person name="Jaffe D.B."/>
            <person name="Jungreis I."/>
            <person name="Kent W.J."/>
            <person name="Kostka D."/>
            <person name="Lara M."/>
            <person name="Martins A.L."/>
            <person name="Massingham T."/>
            <person name="Moltke I."/>
            <person name="Raney B.J."/>
            <person name="Rasmussen M.D."/>
            <person name="Robinson J."/>
            <person name="Stark A."/>
            <person name="Vilella A.J."/>
            <person name="Wen J."/>
            <person name="Xie X."/>
            <person name="Zody M.C."/>
            <person name="Baldwin J."/>
            <person name="Bloom T."/>
            <person name="Chin C.W."/>
            <person name="Heiman D."/>
            <person name="Nicol R."/>
            <person name="Nusbaum C."/>
            <person name="Young S."/>
            <person name="Wilkinson J."/>
            <person name="Worley K.C."/>
            <person name="Kovar C.L."/>
            <person name="Muzny D.M."/>
            <person name="Gibbs R.A."/>
            <person name="Cree A."/>
            <person name="Dihn H.H."/>
            <person name="Fowler G."/>
            <person name="Jhangiani S."/>
            <person name="Joshi V."/>
            <person name="Lee S."/>
            <person name="Lewis L.R."/>
            <person name="Nazareth L.V."/>
            <person name="Okwuonu G."/>
            <person name="Santibanez J."/>
            <person name="Warren W.C."/>
            <person name="Mardis E.R."/>
            <person name="Weinstock G.M."/>
            <person name="Wilson R.K."/>
            <person name="Delehaunty K."/>
            <person name="Dooling D."/>
            <person name="Fronik C."/>
            <person name="Fulton L."/>
            <person name="Fulton B."/>
            <person name="Graves T."/>
            <person name="Minx P."/>
            <person name="Sodergren E."/>
            <person name="Birney E."/>
            <person name="Margulies E.H."/>
            <person name="Herrero J."/>
            <person name="Green E.D."/>
            <person name="Haussler D."/>
            <person name="Siepel A."/>
            <person name="Goldman N."/>
            <person name="Pollard K.S."/>
            <person name="Pedersen J.S."/>
            <person name="Lander E.S."/>
            <person name="Kellis M."/>
        </authorList>
    </citation>
    <scope>NUCLEOTIDE SEQUENCE [LARGE SCALE GENOMIC DNA]</scope>
</reference>
<dbReference type="InterPro" id="IPR001865">
    <property type="entry name" value="Ribosomal_uS2"/>
</dbReference>
<keyword evidence="2" id="KW-0689">Ribosomal protein</keyword>
<dbReference type="GO" id="GO:0015935">
    <property type="term" value="C:small ribosomal subunit"/>
    <property type="evidence" value="ECO:0007669"/>
    <property type="project" value="InterPro"/>
</dbReference>
<dbReference type="PRINTS" id="PR00395">
    <property type="entry name" value="RIBOSOMALS2"/>
</dbReference>
<dbReference type="HOGENOM" id="CLU_058171_1_0_1"/>
<evidence type="ECO:0000313" key="7">
    <source>
        <dbReference type="Proteomes" id="UP000001074"/>
    </source>
</evidence>
<dbReference type="Ensembl" id="ENSMLUT00000024768.1">
    <property type="protein sequence ID" value="ENSMLUP00000018040.1"/>
    <property type="gene ID" value="ENSMLUG00000024291.1"/>
</dbReference>
<comment type="similarity">
    <text evidence="1">Belongs to the universal ribosomal protein uS2 family.</text>
</comment>
<dbReference type="STRING" id="59463.ENSMLUP00000018040"/>
<dbReference type="GeneTree" id="ENSGT00950000183099"/>
<dbReference type="InterPro" id="IPR032281">
    <property type="entry name" value="Ribosomal_uS2_C"/>
</dbReference>